<evidence type="ECO:0000256" key="1">
    <source>
        <dbReference type="ARBA" id="ARBA00022603"/>
    </source>
</evidence>
<gene>
    <name evidence="5" type="ORF">TGRH88_058820</name>
</gene>
<dbReference type="PANTHER" id="PTHR12029:SF11">
    <property type="entry name" value="METHYLTRANSFERASE TARBP1-RELATED"/>
    <property type="match status" value="1"/>
</dbReference>
<feature type="compositionally biased region" description="Low complexity" evidence="3">
    <location>
        <begin position="996"/>
        <end position="1022"/>
    </location>
</feature>
<name>A0A7J6JT18_TOXGO</name>
<dbReference type="GO" id="GO:0016423">
    <property type="term" value="F:tRNA (guanine) methyltransferase activity"/>
    <property type="evidence" value="ECO:0007669"/>
    <property type="project" value="InterPro"/>
</dbReference>
<feature type="region of interest" description="Disordered" evidence="3">
    <location>
        <begin position="2438"/>
        <end position="2493"/>
    </location>
</feature>
<feature type="region of interest" description="Disordered" evidence="3">
    <location>
        <begin position="1145"/>
        <end position="1172"/>
    </location>
</feature>
<dbReference type="CDD" id="cd18091">
    <property type="entry name" value="SpoU-like_TRM3-like"/>
    <property type="match status" value="1"/>
</dbReference>
<feature type="region of interest" description="Disordered" evidence="3">
    <location>
        <begin position="2641"/>
        <end position="2725"/>
    </location>
</feature>
<feature type="compositionally biased region" description="Low complexity" evidence="3">
    <location>
        <begin position="285"/>
        <end position="294"/>
    </location>
</feature>
<accession>A0A7J6JT18</accession>
<feature type="compositionally biased region" description="Low complexity" evidence="3">
    <location>
        <begin position="1233"/>
        <end position="1247"/>
    </location>
</feature>
<dbReference type="InterPro" id="IPR029028">
    <property type="entry name" value="Alpha/beta_knot_MTases"/>
</dbReference>
<feature type="compositionally biased region" description="Basic and acidic residues" evidence="3">
    <location>
        <begin position="253"/>
        <end position="275"/>
    </location>
</feature>
<evidence type="ECO:0000313" key="5">
    <source>
        <dbReference type="EMBL" id="KAF4638275.1"/>
    </source>
</evidence>
<feature type="region of interest" description="Disordered" evidence="3">
    <location>
        <begin position="851"/>
        <end position="884"/>
    </location>
</feature>
<sequence length="2905" mass="311624">MGPPFASLSSSADPLSSSASPLSSSASPLSSSASPLSSCPAPFSTSLAALVRFCTDLSRLPLPGAAAHPLLSSFLLQLLSSPASACSQESTTPASASRVEARQALLVEISDLLTTNALFQLRLHSTTASLDAEAAFPVSQLTAKGTVEACFPSVNREKSREEAEKQSLSPDSAALNSSSYASPAPPVALALSPLPLSVVRLLLECVLLLDAPRSSPEADAASASLLALFPAAPLQSCRVLLLLLSSSPVSRASRREGKAAKKERRRERDNKKREQSGQSRRFAEGAEASEAAASLPRGTRERGKHDGTQSPPFWAEEDSLQDRTIATKLVCRVLSCCLVSASPSACCRFCRPTKEEESREQFTGKASDLSRVFPPCECSLSKGSLWILDELARARHATKNAEDFQHGELGLARAEKREAAAVDDAESREGQSVHSRMQERMQGEAETDEKAPNLITNRELPRFADMSLTCEGAASLLEAWLVLLKEKGETTELSRMSLRLLPLLFELCTASTFQSVRKSIFSRVLPLVLGHGLSSSQASLFLLSLISTLLEGSPRLCIPASRSPSPLPQAYPAPLSGSLESPAASSTTSSEPSVLSPSTSCFVASDWVGAQRAGAPTVAALEPRDAACQFRGSSCPAGSSPAAVRLSVPEASRSKKKDDLAAREDAFDLALRFPDLFCFPAFTLSRRGRWLCVSANGEAKAKGQAPAQGALHGRDERWRWLFEGLVDATPLNRKRARALLERLQATEQQSFLRALRATRRKAGRGESGRMVSGGDDAGANLRGEEELRAFAAELERCGVSPEAQETGWQAFVQLLEALEDFSQHLVKQQWSHMRRLCALTANVSLHLQLGRPRPEHELSSTPADAGSHAEVGSTGDSREKPARGDTEATAFQVLSFDVFSPSFFALHALADIEDRSCEGDGNAEVEVEKPGDLVRPLSPLVVQPLWVETVLRRILSHDNALLTRSLLLVFISSCVEEIRLHPLLAHCMRSQSQTVGTPTGAAEPTGPAAMQGGDSSGDSLGDVVKEGGDRSGKELSSSNVWSSSFNLAARAAAAAESGKQSEGGGPPELLCVGWDFFLHSLLPSLAASNLYSRSSDSYMVEKTVQRFIKSRLIAEYLIRTWKLHARDSYDTRANPESIDARGTASRACSCGQSPSPWTAKGEASSPASQLAVPSPENAFSSLKHLPRLVCDSAAERSIGDFLAAMSACNLTYTPFRVWMHALNALPTAPPSGPSCSSTPGGSAGSSPVSLDSSGDPRAFRLGRGVSRERVSAFVCLLRQLLQHIPAVVRAPLFSRLLRFLSLHAQPSALAPVDLALLFADAGASLSLPCPSSPLETAGASTLSVGQKLLASVFPEPAAFRRALLTLFSLLVCDDASRFQESRGCSRGSREEATYAESERKPECACEFPREILCEKVALGCLRLSEIGQGLPSGYHVHQEIAALLFSSPALLRVYSRPALPSLCVRSKLAALAAFLRLHCTSVLSSASSDPSQADAETFGVAPDLAPVASEVVAYVVCHLTTLARATEMENHDTEEGENTREENPFTMHALCVNLPVYASVVNAQSRLVAAGCLRGTVNALVARCEEILLAWSVDSAVQTSPRHLLLVSAALTLLSAAAPALFSSACPSVSPGESEASTRTEENAQRAASLFLLVFLSKVNRHLAVQRGLAAPVFFATEDSQKGDLPLLATIAAPQGGAPAPALPLAPSEGVAGCSAFSSEALFAFSEVGEFSTWPGIIGSFHRARAMLLDSLASLSLSSSPSGSSLSASTSLLGRFLHAAFSGSGLAVPPLRAFPPDSLSRQVSSAFSSLSTEKAAAPSFPGVDLSLLSPRLRTSLDAHMARATREADCMRLGSPILSGPRSIALSLLAEIDGCPSAALPFLFGVIRRFALPVLLLPHHLEARTETRTSPERGETDEASDTKVEALRCLHDVLEEFTEQTKRVILDRAETGLPLQAVREACAAVLSPLMLATESLCLREERKKGEYESASSETERGAADEKEVWEAYREKAFVLSFAKDLLGIGRNTISVSRASVVPLLSSLALLGLHSATGRSQASVETQREKASVSVAGFFPLPTPYIDLLAEILLHREFVLLDGASVMTVDPFGSAYPWGGARSTDESVVDFSTPLAVLTSSDPTTLFFSPTSAAASVSPAFQPLALPPQLRRLRQTPAFIRLLALSFFHFLGQTVCSDVEPTGVTTSPRSHPFAPSACAAFRVFAADLLFRVSSRLLDIVTRAPAFASLATEERGEDGSERPKRLPVYSKNETVQGHYLPMPNSCHHRILLRGWQALSSLAPYFRAAPFAFLCQLHKLLWKAVAAPQLADVRHYIDLLAVQMLLFAPAQSCPPLVAILQTFNSPTQTLIGALTIAGFFLLHPESRGMEAETPQRGHPQDREEEHRVKQVLFAAIVPYLTSNAAYPRGVSQYIVYEFLRKHLKPQTTDRGTLDRDESSLGNEKTDHSSAAVTASREGRLGSDEPTEGSREAGRRPPQGICREEQRTATQYLSPALGKDILHGLYRQLDESKECQKMREKCSEVFQLWQPHILASLDTLLAVGRDGDADALDDTVNEATAAALAGVPVPALPCVSASAPTLSGLPDQDHGREASATAVAQTLLADFDLRPSWALAVALKDAIKEEMGAAWHGKSREKEPKEMATLVTPAENGVEAGRTATATAKKERGGEAEKARMQKGDSFEKKETEGEKQDLVCQRKFVPQQHQRSDEEKGSQELLSSWLFVGGEGETLQRELRQRGDLVVVASLIDKVPNLAGLARTCEVFDAKKLVIHNLDILSDPQFNTIGVSAHRWLPIEQVSADDVARYLLDLKTQGYTVVGVEQTGSSQMLENARFDRKTALVLGAEKEGLPAALLALMDACIEIPQLGLIRSLNVHVTAAMVVWEYTKQHSLGA</sequence>
<feature type="region of interest" description="Disordered" evidence="3">
    <location>
        <begin position="1"/>
        <end position="35"/>
    </location>
</feature>
<dbReference type="InterPro" id="IPR001537">
    <property type="entry name" value="SpoU_MeTrfase"/>
</dbReference>
<feature type="compositionally biased region" description="Basic and acidic residues" evidence="3">
    <location>
        <begin position="298"/>
        <end position="307"/>
    </location>
</feature>
<proteinExistence type="predicted"/>
<feature type="region of interest" description="Disordered" evidence="3">
    <location>
        <begin position="420"/>
        <end position="450"/>
    </location>
</feature>
<dbReference type="InterPro" id="IPR029026">
    <property type="entry name" value="tRNA_m1G_MTases_N"/>
</dbReference>
<dbReference type="SMR" id="A0A7J6JT18"/>
<dbReference type="GO" id="GO:0003723">
    <property type="term" value="F:RNA binding"/>
    <property type="evidence" value="ECO:0007669"/>
    <property type="project" value="InterPro"/>
</dbReference>
<evidence type="ECO:0000256" key="3">
    <source>
        <dbReference type="SAM" id="MobiDB-lite"/>
    </source>
</evidence>
<dbReference type="PANTHER" id="PTHR12029">
    <property type="entry name" value="RNA METHYLTRANSFERASE"/>
    <property type="match status" value="1"/>
</dbReference>
<feature type="region of interest" description="Disordered" evidence="3">
    <location>
        <begin position="994"/>
        <end position="1037"/>
    </location>
</feature>
<dbReference type="VEuPathDB" id="ToxoDB:TGME49_218580"/>
<feature type="compositionally biased region" description="Basic and acidic residues" evidence="3">
    <location>
        <begin position="2675"/>
        <end position="2705"/>
    </location>
</feature>
<dbReference type="InterPro" id="IPR045330">
    <property type="entry name" value="TRM3/TARBP1"/>
</dbReference>
<dbReference type="GO" id="GO:0030488">
    <property type="term" value="P:tRNA methylation"/>
    <property type="evidence" value="ECO:0007669"/>
    <property type="project" value="InterPro"/>
</dbReference>
<feature type="region of interest" description="Disordered" evidence="3">
    <location>
        <begin position="1229"/>
        <end position="1255"/>
    </location>
</feature>
<dbReference type="Gene3D" id="3.40.1280.10">
    <property type="match status" value="1"/>
</dbReference>
<protein>
    <submittedName>
        <fullName evidence="5">RNA methyltransferase, TrmH family protein</fullName>
    </submittedName>
</protein>
<feature type="compositionally biased region" description="Low complexity" evidence="3">
    <location>
        <begin position="578"/>
        <end position="597"/>
    </location>
</feature>
<evidence type="ECO:0000259" key="4">
    <source>
        <dbReference type="Pfam" id="PF00588"/>
    </source>
</evidence>
<reference evidence="5 6" key="1">
    <citation type="submission" date="2020-03" db="EMBL/GenBank/DDBJ databases">
        <title>Genome sequence of Toxoplasma gondii RH-88 strain.</title>
        <authorList>
            <person name="Lorenzi H.A."/>
            <person name="Venepally P."/>
            <person name="Rozenberg A."/>
            <person name="Sibley D."/>
        </authorList>
    </citation>
    <scope>NUCLEOTIDE SEQUENCE [LARGE SCALE GENOMIC DNA]</scope>
    <source>
        <strain evidence="5 6">RH-88</strain>
    </source>
</reference>
<feature type="compositionally biased region" description="Basic and acidic residues" evidence="3">
    <location>
        <begin position="2443"/>
        <end position="2459"/>
    </location>
</feature>
<feature type="region of interest" description="Disordered" evidence="3">
    <location>
        <begin position="154"/>
        <end position="177"/>
    </location>
</feature>
<dbReference type="Proteomes" id="UP000557509">
    <property type="component" value="Unassembled WGS sequence"/>
</dbReference>
<dbReference type="EMBL" id="JAAUHK010000197">
    <property type="protein sequence ID" value="KAF4638275.1"/>
    <property type="molecule type" value="Genomic_DNA"/>
</dbReference>
<dbReference type="Pfam" id="PF00588">
    <property type="entry name" value="SpoU_methylase"/>
    <property type="match status" value="1"/>
</dbReference>
<feature type="compositionally biased region" description="Basic and acidic residues" evidence="3">
    <location>
        <begin position="1023"/>
        <end position="1033"/>
    </location>
</feature>
<keyword evidence="6" id="KW-1185">Reference proteome</keyword>
<dbReference type="InterPro" id="IPR044748">
    <property type="entry name" value="Trm3/TARBP1_C"/>
</dbReference>
<feature type="domain" description="tRNA/rRNA methyltransferase SpoU type" evidence="4">
    <location>
        <begin position="2753"/>
        <end position="2894"/>
    </location>
</feature>
<evidence type="ECO:0000256" key="2">
    <source>
        <dbReference type="ARBA" id="ARBA00022679"/>
    </source>
</evidence>
<feature type="compositionally biased region" description="Basic and acidic residues" evidence="3">
    <location>
        <begin position="2468"/>
        <end position="2486"/>
    </location>
</feature>
<evidence type="ECO:0000313" key="6">
    <source>
        <dbReference type="Proteomes" id="UP000557509"/>
    </source>
</evidence>
<dbReference type="SUPFAM" id="SSF75217">
    <property type="entry name" value="alpha/beta knot"/>
    <property type="match status" value="1"/>
</dbReference>
<comment type="caution">
    <text evidence="5">The sequence shown here is derived from an EMBL/GenBank/DDBJ whole genome shotgun (WGS) entry which is preliminary data.</text>
</comment>
<feature type="region of interest" description="Disordered" evidence="3">
    <location>
        <begin position="252"/>
        <end position="316"/>
    </location>
</feature>
<keyword evidence="2 5" id="KW-0808">Transferase</keyword>
<feature type="region of interest" description="Disordered" evidence="3">
    <location>
        <begin position="564"/>
        <end position="597"/>
    </location>
</feature>
<feature type="compositionally biased region" description="Basic and acidic residues" evidence="3">
    <location>
        <begin position="155"/>
        <end position="165"/>
    </location>
</feature>
<organism evidence="5 6">
    <name type="scientific">Toxoplasma gondii</name>
    <dbReference type="NCBI Taxonomy" id="5811"/>
    <lineage>
        <taxon>Eukaryota</taxon>
        <taxon>Sar</taxon>
        <taxon>Alveolata</taxon>
        <taxon>Apicomplexa</taxon>
        <taxon>Conoidasida</taxon>
        <taxon>Coccidia</taxon>
        <taxon>Eucoccidiorida</taxon>
        <taxon>Eimeriorina</taxon>
        <taxon>Sarcocystidae</taxon>
        <taxon>Toxoplasma</taxon>
    </lineage>
</organism>
<keyword evidence="1 5" id="KW-0489">Methyltransferase</keyword>